<evidence type="ECO:0000256" key="2">
    <source>
        <dbReference type="ARBA" id="ARBA00022598"/>
    </source>
</evidence>
<organism evidence="5 6">
    <name type="scientific">Chelatococcus reniformis</name>
    <dbReference type="NCBI Taxonomy" id="1494448"/>
    <lineage>
        <taxon>Bacteria</taxon>
        <taxon>Pseudomonadati</taxon>
        <taxon>Pseudomonadota</taxon>
        <taxon>Alphaproteobacteria</taxon>
        <taxon>Hyphomicrobiales</taxon>
        <taxon>Chelatococcaceae</taxon>
        <taxon>Chelatococcus</taxon>
    </lineage>
</organism>
<feature type="compositionally biased region" description="Basic residues" evidence="3">
    <location>
        <begin position="305"/>
        <end position="314"/>
    </location>
</feature>
<dbReference type="GO" id="GO:0005524">
    <property type="term" value="F:ATP binding"/>
    <property type="evidence" value="ECO:0007669"/>
    <property type="project" value="InterPro"/>
</dbReference>
<comment type="caution">
    <text evidence="5">The sequence shown here is derived from an EMBL/GenBank/DDBJ whole genome shotgun (WGS) entry which is preliminary data.</text>
</comment>
<reference evidence="5" key="1">
    <citation type="journal article" date="2014" name="Int. J. Syst. Evol. Microbiol.">
        <title>Complete genome sequence of Corynebacterium casei LMG S-19264T (=DSM 44701T), isolated from a smear-ripened cheese.</title>
        <authorList>
            <consortium name="US DOE Joint Genome Institute (JGI-PGF)"/>
            <person name="Walter F."/>
            <person name="Albersmeier A."/>
            <person name="Kalinowski J."/>
            <person name="Ruckert C."/>
        </authorList>
    </citation>
    <scope>NUCLEOTIDE SEQUENCE</scope>
    <source>
        <strain evidence="5">CGMCC 1.12919</strain>
    </source>
</reference>
<dbReference type="Gene3D" id="3.30.470.30">
    <property type="entry name" value="DNA ligase/mRNA capping enzyme"/>
    <property type="match status" value="1"/>
</dbReference>
<keyword evidence="2" id="KW-0436">Ligase</keyword>
<accession>A0A916UHK1</accession>
<evidence type="ECO:0000256" key="3">
    <source>
        <dbReference type="SAM" id="MobiDB-lite"/>
    </source>
</evidence>
<dbReference type="SUPFAM" id="SSF56091">
    <property type="entry name" value="DNA ligase/mRNA capping enzyme, catalytic domain"/>
    <property type="match status" value="1"/>
</dbReference>
<evidence type="ECO:0000313" key="5">
    <source>
        <dbReference type="EMBL" id="GGC71171.1"/>
    </source>
</evidence>
<dbReference type="RefSeq" id="WP_188610172.1">
    <property type="nucleotide sequence ID" value="NZ_BMGG01000005.1"/>
</dbReference>
<feature type="region of interest" description="Disordered" evidence="3">
    <location>
        <begin position="269"/>
        <end position="360"/>
    </location>
</feature>
<feature type="domain" description="ATP-dependent DNA ligase family profile" evidence="4">
    <location>
        <begin position="62"/>
        <end position="232"/>
    </location>
</feature>
<comment type="similarity">
    <text evidence="1">Belongs to the ATP-dependent DNA ligase family.</text>
</comment>
<feature type="region of interest" description="Disordered" evidence="3">
    <location>
        <begin position="1"/>
        <end position="38"/>
    </location>
</feature>
<gene>
    <name evidence="5" type="ORF">GCM10010994_32080</name>
</gene>
<feature type="compositionally biased region" description="Basic and acidic residues" evidence="3">
    <location>
        <begin position="315"/>
        <end position="327"/>
    </location>
</feature>
<dbReference type="InterPro" id="IPR050191">
    <property type="entry name" value="ATP-dep_DNA_ligase"/>
</dbReference>
<dbReference type="Gene3D" id="3.30.1490.70">
    <property type="match status" value="1"/>
</dbReference>
<evidence type="ECO:0000256" key="1">
    <source>
        <dbReference type="ARBA" id="ARBA00007572"/>
    </source>
</evidence>
<reference evidence="5" key="2">
    <citation type="submission" date="2020-09" db="EMBL/GenBank/DDBJ databases">
        <authorList>
            <person name="Sun Q."/>
            <person name="Zhou Y."/>
        </authorList>
    </citation>
    <scope>NUCLEOTIDE SEQUENCE</scope>
    <source>
        <strain evidence="5">CGMCC 1.12919</strain>
    </source>
</reference>
<evidence type="ECO:0000259" key="4">
    <source>
        <dbReference type="Pfam" id="PF01068"/>
    </source>
</evidence>
<dbReference type="PANTHER" id="PTHR45674">
    <property type="entry name" value="DNA LIGASE 1/3 FAMILY MEMBER"/>
    <property type="match status" value="1"/>
</dbReference>
<proteinExistence type="inferred from homology"/>
<feature type="compositionally biased region" description="Basic residues" evidence="3">
    <location>
        <begin position="1"/>
        <end position="10"/>
    </location>
</feature>
<dbReference type="Proteomes" id="UP000637002">
    <property type="component" value="Unassembled WGS sequence"/>
</dbReference>
<feature type="compositionally biased region" description="Low complexity" evidence="3">
    <location>
        <begin position="295"/>
        <end position="304"/>
    </location>
</feature>
<dbReference type="GO" id="GO:0006281">
    <property type="term" value="P:DNA repair"/>
    <property type="evidence" value="ECO:0007669"/>
    <property type="project" value="InterPro"/>
</dbReference>
<dbReference type="PANTHER" id="PTHR45674:SF4">
    <property type="entry name" value="DNA LIGASE 1"/>
    <property type="match status" value="1"/>
</dbReference>
<sequence>MAAPPRKPRPQQRATPAAETARSRATAPHKRDKRQPELFEEPLPGWIAPCLATLVSRPPSAAGWMHEIKWDGYRVGCYVEDGRAVIRTRNGHDWTHRFPSIAAATAKLPVANAIIDGEAVIFDESGISHFGLLQEALGRGSHGKAAIDAHLVAFDLVFLDGHDLRKWTLDRRRDALVTVLPATHDWIRLSEEIEGDGAAIMRAACRAKLEGIVSKRRDAPYGGRSRNWVKAKCVESGTYIVIGYELTLGTRRLGQPLRLAQEQGSPLVAAGSASSGLDPPRRSRIQAAAGRHESGSASSCGAQGQRRHLGPARAARRDRAPRHDARWHLGLRCLGVSGRTANRRRTRPPSEPASRPAPRS</sequence>
<name>A0A916UHK1_9HYPH</name>
<dbReference type="CDD" id="cd07906">
    <property type="entry name" value="Adenylation_DNA_ligase_LigD_LigC"/>
    <property type="match status" value="1"/>
</dbReference>
<dbReference type="Pfam" id="PF01068">
    <property type="entry name" value="DNA_ligase_A_M"/>
    <property type="match status" value="1"/>
</dbReference>
<dbReference type="InterPro" id="IPR012310">
    <property type="entry name" value="DNA_ligase_ATP-dep_cent"/>
</dbReference>
<evidence type="ECO:0000313" key="6">
    <source>
        <dbReference type="Proteomes" id="UP000637002"/>
    </source>
</evidence>
<dbReference type="AlphaFoldDB" id="A0A916UHK1"/>
<protein>
    <recommendedName>
        <fullName evidence="4">ATP-dependent DNA ligase family profile domain-containing protein</fullName>
    </recommendedName>
</protein>
<keyword evidence="6" id="KW-1185">Reference proteome</keyword>
<dbReference type="EMBL" id="BMGG01000005">
    <property type="protein sequence ID" value="GGC71171.1"/>
    <property type="molecule type" value="Genomic_DNA"/>
</dbReference>
<dbReference type="GO" id="GO:0006310">
    <property type="term" value="P:DNA recombination"/>
    <property type="evidence" value="ECO:0007669"/>
    <property type="project" value="InterPro"/>
</dbReference>
<dbReference type="GO" id="GO:0003910">
    <property type="term" value="F:DNA ligase (ATP) activity"/>
    <property type="evidence" value="ECO:0007669"/>
    <property type="project" value="InterPro"/>
</dbReference>